<keyword evidence="14" id="KW-1185">Reference proteome</keyword>
<dbReference type="GO" id="GO:0046872">
    <property type="term" value="F:metal ion binding"/>
    <property type="evidence" value="ECO:0007669"/>
    <property type="project" value="UniProtKB-KW"/>
</dbReference>
<evidence type="ECO:0000256" key="10">
    <source>
        <dbReference type="ARBA" id="ARBA00050776"/>
    </source>
</evidence>
<protein>
    <recommendedName>
        <fullName evidence="4">cysteine desulfurase</fullName>
        <ecNumber evidence="4">2.8.1.7</ecNumber>
    </recommendedName>
</protein>
<gene>
    <name evidence="13" type="ORF">JIN82_14235</name>
</gene>
<keyword evidence="13" id="KW-0032">Aminotransferase</keyword>
<organism evidence="13 14">
    <name type="scientific">Persicirhabdus sediminis</name>
    <dbReference type="NCBI Taxonomy" id="454144"/>
    <lineage>
        <taxon>Bacteria</taxon>
        <taxon>Pseudomonadati</taxon>
        <taxon>Verrucomicrobiota</taxon>
        <taxon>Verrucomicrobiia</taxon>
        <taxon>Verrucomicrobiales</taxon>
        <taxon>Verrucomicrobiaceae</taxon>
        <taxon>Persicirhabdus</taxon>
    </lineage>
</organism>
<comment type="function">
    <text evidence="2">Catalyzes the removal of elemental sulfur atoms from cysteine to produce alanine. Seems to participate in the biosynthesis of the nitrogenase metalloclusters by providing the inorganic sulfur required for the Fe-S core formation.</text>
</comment>
<dbReference type="GO" id="GO:0008483">
    <property type="term" value="F:transaminase activity"/>
    <property type="evidence" value="ECO:0007669"/>
    <property type="project" value="UniProtKB-KW"/>
</dbReference>
<dbReference type="GO" id="GO:0051536">
    <property type="term" value="F:iron-sulfur cluster binding"/>
    <property type="evidence" value="ECO:0007669"/>
    <property type="project" value="UniProtKB-KW"/>
</dbReference>
<dbReference type="SUPFAM" id="SSF53383">
    <property type="entry name" value="PLP-dependent transferases"/>
    <property type="match status" value="1"/>
</dbReference>
<dbReference type="InterPro" id="IPR000192">
    <property type="entry name" value="Aminotrans_V_dom"/>
</dbReference>
<dbReference type="InterPro" id="IPR016454">
    <property type="entry name" value="Cysteine_dSase"/>
</dbReference>
<evidence type="ECO:0000313" key="13">
    <source>
        <dbReference type="EMBL" id="MBK1792318.1"/>
    </source>
</evidence>
<keyword evidence="6" id="KW-0479">Metal-binding</keyword>
<evidence type="ECO:0000256" key="5">
    <source>
        <dbReference type="ARBA" id="ARBA00022679"/>
    </source>
</evidence>
<evidence type="ECO:0000256" key="4">
    <source>
        <dbReference type="ARBA" id="ARBA00012239"/>
    </source>
</evidence>
<keyword evidence="7" id="KW-0663">Pyridoxal phosphate</keyword>
<evidence type="ECO:0000256" key="6">
    <source>
        <dbReference type="ARBA" id="ARBA00022723"/>
    </source>
</evidence>
<dbReference type="PIRSF" id="PIRSF005572">
    <property type="entry name" value="NifS"/>
    <property type="match status" value="1"/>
</dbReference>
<reference evidence="13" key="1">
    <citation type="submission" date="2021-01" db="EMBL/GenBank/DDBJ databases">
        <title>Modified the classification status of verrucomicrobia.</title>
        <authorList>
            <person name="Feng X."/>
        </authorList>
    </citation>
    <scope>NUCLEOTIDE SEQUENCE</scope>
    <source>
        <strain evidence="13">_KCTC 22039</strain>
    </source>
</reference>
<dbReference type="Pfam" id="PF00266">
    <property type="entry name" value="Aminotran_5"/>
    <property type="match status" value="1"/>
</dbReference>
<keyword evidence="9" id="KW-0411">Iron-sulfur</keyword>
<comment type="caution">
    <text evidence="13">The sequence shown here is derived from an EMBL/GenBank/DDBJ whole genome shotgun (WGS) entry which is preliminary data.</text>
</comment>
<evidence type="ECO:0000259" key="12">
    <source>
        <dbReference type="Pfam" id="PF00266"/>
    </source>
</evidence>
<evidence type="ECO:0000256" key="9">
    <source>
        <dbReference type="ARBA" id="ARBA00023014"/>
    </source>
</evidence>
<dbReference type="RefSeq" id="WP_200312330.1">
    <property type="nucleotide sequence ID" value="NZ_JAENIM010000044.1"/>
</dbReference>
<dbReference type="InterPro" id="IPR020578">
    <property type="entry name" value="Aminotrans_V_PyrdxlP_BS"/>
</dbReference>
<comment type="catalytic activity">
    <reaction evidence="10">
        <text>(sulfur carrier)-H + L-cysteine = (sulfur carrier)-SH + L-alanine</text>
        <dbReference type="Rhea" id="RHEA:43892"/>
        <dbReference type="Rhea" id="RHEA-COMP:14737"/>
        <dbReference type="Rhea" id="RHEA-COMP:14739"/>
        <dbReference type="ChEBI" id="CHEBI:29917"/>
        <dbReference type="ChEBI" id="CHEBI:35235"/>
        <dbReference type="ChEBI" id="CHEBI:57972"/>
        <dbReference type="ChEBI" id="CHEBI:64428"/>
        <dbReference type="EC" id="2.8.1.7"/>
    </reaction>
</comment>
<dbReference type="PANTHER" id="PTHR11601">
    <property type="entry name" value="CYSTEINE DESULFURYLASE FAMILY MEMBER"/>
    <property type="match status" value="1"/>
</dbReference>
<accession>A0A8J7SPG1</accession>
<dbReference type="FunFam" id="3.40.640.10:FF:000084">
    <property type="entry name" value="IscS-like cysteine desulfurase"/>
    <property type="match status" value="1"/>
</dbReference>
<keyword evidence="5" id="KW-0808">Transferase</keyword>
<dbReference type="EMBL" id="JAENIM010000044">
    <property type="protein sequence ID" value="MBK1792318.1"/>
    <property type="molecule type" value="Genomic_DNA"/>
</dbReference>
<feature type="domain" description="Aminotransferase class V" evidence="12">
    <location>
        <begin position="2"/>
        <end position="364"/>
    </location>
</feature>
<dbReference type="PROSITE" id="PS00595">
    <property type="entry name" value="AA_TRANSFER_CLASS_5"/>
    <property type="match status" value="1"/>
</dbReference>
<comment type="similarity">
    <text evidence="3">Belongs to the class-V pyridoxal-phosphate-dependent aminotransferase family. NifS/IscS subfamily.</text>
</comment>
<evidence type="ECO:0000256" key="2">
    <source>
        <dbReference type="ARBA" id="ARBA00003120"/>
    </source>
</evidence>
<dbReference type="InterPro" id="IPR015422">
    <property type="entry name" value="PyrdxlP-dep_Trfase_small"/>
</dbReference>
<dbReference type="AlphaFoldDB" id="A0A8J7SPG1"/>
<dbReference type="GO" id="GO:0031071">
    <property type="term" value="F:cysteine desulfurase activity"/>
    <property type="evidence" value="ECO:0007669"/>
    <property type="project" value="UniProtKB-EC"/>
</dbReference>
<evidence type="ECO:0000313" key="14">
    <source>
        <dbReference type="Proteomes" id="UP000624703"/>
    </source>
</evidence>
<evidence type="ECO:0000256" key="1">
    <source>
        <dbReference type="ARBA" id="ARBA00001933"/>
    </source>
</evidence>
<name>A0A8J7SPG1_9BACT</name>
<dbReference type="Proteomes" id="UP000624703">
    <property type="component" value="Unassembled WGS sequence"/>
</dbReference>
<proteinExistence type="inferred from homology"/>
<sequence length="392" mass="42067">MIYLDSNATSQIHPEVVDAMLPYLRDHWHNPSSGYAAGKLVKQALSQAREQVAALINAQPDEIVFTGCGTESNNAALASLIDMAGKKKRLVTSTIEHSAILRPSEYYAQLGYDVEKVAVGHDGRLDLLAYEESLRAGNVALSSIMWANNETGVIQPMDEVSALTRELGVPLHTDAIQAVGKMPVDVQKTPVDMLSLSGHKFHAPKGVGALYIRRGVRFQPMLRGGGQEAGHRSGTENVASIVGLGKAAEIMKSRLDNDQHAGVRQLRDHFESRLLAELTGVRVNGSLEHRAVSTSHLSFEKCDASGLLILLEEYGVLCSAGSACMTGKTKPSHVQTAMGLSSAQSKSSLRISFSIFTEREQVDAAVEAVKKAVNKLRSVQGGSGVGPVIVYT</sequence>
<dbReference type="InterPro" id="IPR015421">
    <property type="entry name" value="PyrdxlP-dep_Trfase_major"/>
</dbReference>
<dbReference type="PANTHER" id="PTHR11601:SF34">
    <property type="entry name" value="CYSTEINE DESULFURASE"/>
    <property type="match status" value="1"/>
</dbReference>
<dbReference type="Gene3D" id="3.40.640.10">
    <property type="entry name" value="Type I PLP-dependent aspartate aminotransferase-like (Major domain)"/>
    <property type="match status" value="1"/>
</dbReference>
<dbReference type="EC" id="2.8.1.7" evidence="4"/>
<dbReference type="Gene3D" id="1.10.260.50">
    <property type="match status" value="1"/>
</dbReference>
<keyword evidence="8" id="KW-0408">Iron</keyword>
<evidence type="ECO:0000256" key="7">
    <source>
        <dbReference type="ARBA" id="ARBA00022898"/>
    </source>
</evidence>
<evidence type="ECO:0000256" key="3">
    <source>
        <dbReference type="ARBA" id="ARBA00006490"/>
    </source>
</evidence>
<dbReference type="Gene3D" id="3.90.1150.10">
    <property type="entry name" value="Aspartate Aminotransferase, domain 1"/>
    <property type="match status" value="1"/>
</dbReference>
<dbReference type="InterPro" id="IPR015424">
    <property type="entry name" value="PyrdxlP-dep_Trfase"/>
</dbReference>
<comment type="cofactor">
    <cofactor evidence="1 11">
        <name>pyridoxal 5'-phosphate</name>
        <dbReference type="ChEBI" id="CHEBI:597326"/>
    </cofactor>
</comment>
<evidence type="ECO:0000256" key="11">
    <source>
        <dbReference type="RuleBase" id="RU004504"/>
    </source>
</evidence>
<evidence type="ECO:0000256" key="8">
    <source>
        <dbReference type="ARBA" id="ARBA00023004"/>
    </source>
</evidence>